<feature type="transmembrane region" description="Helical" evidence="6">
    <location>
        <begin position="7"/>
        <end position="29"/>
    </location>
</feature>
<comment type="caution">
    <text evidence="7">The sequence shown here is derived from an EMBL/GenBank/DDBJ whole genome shotgun (WGS) entry which is preliminary data.</text>
</comment>
<evidence type="ECO:0000256" key="3">
    <source>
        <dbReference type="ARBA" id="ARBA00022989"/>
    </source>
</evidence>
<feature type="transmembrane region" description="Helical" evidence="6">
    <location>
        <begin position="41"/>
        <end position="62"/>
    </location>
</feature>
<reference evidence="7" key="1">
    <citation type="submission" date="2021-03" db="EMBL/GenBank/DDBJ databases">
        <authorList>
            <person name="Tagirdzhanova G."/>
        </authorList>
    </citation>
    <scope>NUCLEOTIDE SEQUENCE</scope>
</reference>
<evidence type="ECO:0000256" key="2">
    <source>
        <dbReference type="ARBA" id="ARBA00022692"/>
    </source>
</evidence>
<evidence type="ECO:0000256" key="6">
    <source>
        <dbReference type="SAM" id="Phobius"/>
    </source>
</evidence>
<keyword evidence="2 6" id="KW-0812">Transmembrane</keyword>
<keyword evidence="4 6" id="KW-0472">Membrane</keyword>
<evidence type="ECO:0000313" key="7">
    <source>
        <dbReference type="EMBL" id="CAF9913333.1"/>
    </source>
</evidence>
<evidence type="ECO:0000256" key="5">
    <source>
        <dbReference type="SAM" id="MobiDB-lite"/>
    </source>
</evidence>
<dbReference type="AlphaFoldDB" id="A0A8H3F016"/>
<feature type="transmembrane region" description="Helical" evidence="6">
    <location>
        <begin position="187"/>
        <end position="208"/>
    </location>
</feature>
<keyword evidence="8" id="KW-1185">Reference proteome</keyword>
<evidence type="ECO:0000256" key="4">
    <source>
        <dbReference type="ARBA" id="ARBA00023136"/>
    </source>
</evidence>
<accession>A0A8H3F016</accession>
<evidence type="ECO:0000313" key="8">
    <source>
        <dbReference type="Proteomes" id="UP000664169"/>
    </source>
</evidence>
<dbReference type="Pfam" id="PF00335">
    <property type="entry name" value="Tetraspanin"/>
    <property type="match status" value="1"/>
</dbReference>
<protein>
    <recommendedName>
        <fullName evidence="9">Tetraspanin Tsp3</fullName>
    </recommendedName>
</protein>
<proteinExistence type="predicted"/>
<feature type="region of interest" description="Disordered" evidence="5">
    <location>
        <begin position="249"/>
        <end position="300"/>
    </location>
</feature>
<dbReference type="OrthoDB" id="71600at2759"/>
<organism evidence="7 8">
    <name type="scientific">Gomphillus americanus</name>
    <dbReference type="NCBI Taxonomy" id="1940652"/>
    <lineage>
        <taxon>Eukaryota</taxon>
        <taxon>Fungi</taxon>
        <taxon>Dikarya</taxon>
        <taxon>Ascomycota</taxon>
        <taxon>Pezizomycotina</taxon>
        <taxon>Lecanoromycetes</taxon>
        <taxon>OSLEUM clade</taxon>
        <taxon>Ostropomycetidae</taxon>
        <taxon>Ostropales</taxon>
        <taxon>Graphidaceae</taxon>
        <taxon>Gomphilloideae</taxon>
        <taxon>Gomphillus</taxon>
    </lineage>
</organism>
<name>A0A8H3F016_9LECA</name>
<comment type="subcellular location">
    <subcellularLocation>
        <location evidence="1">Membrane</location>
        <topology evidence="1">Multi-pass membrane protein</topology>
    </subcellularLocation>
</comment>
<evidence type="ECO:0000256" key="1">
    <source>
        <dbReference type="ARBA" id="ARBA00004141"/>
    </source>
</evidence>
<dbReference type="EMBL" id="CAJPDQ010000008">
    <property type="protein sequence ID" value="CAF9913333.1"/>
    <property type="molecule type" value="Genomic_DNA"/>
</dbReference>
<dbReference type="InterPro" id="IPR018499">
    <property type="entry name" value="Tetraspanin/Peripherin"/>
</dbReference>
<feature type="transmembrane region" description="Helical" evidence="6">
    <location>
        <begin position="83"/>
        <end position="105"/>
    </location>
</feature>
<sequence>MAITRQRLLQIFSVVYLILVTALSGYATSRSLQLSLPIPRGLAYSTTTLPLFSALLLELGYVSTRRQQQQRQRKRQLLADSTHSPLVIIAHITVVIYSTAVITLLGTHATPSSELDCGLRERWVSLFRQKNEVIRTIQDRFQCCGFKNPKDMAWPFADKNHRADACELDFGRDQGCLDAWKGEERRLAGILMAVVGLVSLWQICSVLMRSPKKSWLHQILPERISRIISNDGDGGAEGPRKRIGFTTEYDRYSDETDGNNNAGDTDSSQRRLEGATYQAMVNPNVEAHDEDQERPVRPSV</sequence>
<evidence type="ECO:0008006" key="9">
    <source>
        <dbReference type="Google" id="ProtNLM"/>
    </source>
</evidence>
<dbReference type="GO" id="GO:0016020">
    <property type="term" value="C:membrane"/>
    <property type="evidence" value="ECO:0007669"/>
    <property type="project" value="UniProtKB-SubCell"/>
</dbReference>
<feature type="compositionally biased region" description="Basic and acidic residues" evidence="5">
    <location>
        <begin position="291"/>
        <end position="300"/>
    </location>
</feature>
<dbReference type="Proteomes" id="UP000664169">
    <property type="component" value="Unassembled WGS sequence"/>
</dbReference>
<gene>
    <name evidence="7" type="ORF">GOMPHAMPRED_007861</name>
</gene>
<keyword evidence="3 6" id="KW-1133">Transmembrane helix</keyword>